<sequence>MSQVNHGPPYMPKTWSLGGHPTKSVDIPITAVLLALYIGSAAWHMTIFQKNNKRGHKFLFNAVLFGFSMARITTCVLRIASICLPTNIRLAIAASIFVAAGVLLIFIINLLWSQRILRSLHPRLGWHRSGNAFLTVIFALVVVTLVMVITTVVQSFYILRPRTLFIDRAIQLYGQTYFAIVSSLPFLVVGLALALPRRTPHESFGHGKLSVKIAVLLAGTFLVTLGAWYRCATSWQTPVLRTQPLPGYFSKACFYVFNFGVEILTVYMYALMRVDLRFHVPNGAKGPGSYSRLVTGEKQEAADLEAFEQNEDA</sequence>
<evidence type="ECO:0000256" key="1">
    <source>
        <dbReference type="SAM" id="Phobius"/>
    </source>
</evidence>
<dbReference type="EMBL" id="ML978185">
    <property type="protein sequence ID" value="KAF2030958.1"/>
    <property type="molecule type" value="Genomic_DNA"/>
</dbReference>
<keyword evidence="1" id="KW-0812">Transmembrane</keyword>
<keyword evidence="1" id="KW-1133">Transmembrane helix</keyword>
<gene>
    <name evidence="2" type="ORF">EK21DRAFT_88483</name>
</gene>
<name>A0A9P4HAC3_9PLEO</name>
<feature type="transmembrane region" description="Helical" evidence="1">
    <location>
        <begin position="177"/>
        <end position="197"/>
    </location>
</feature>
<feature type="transmembrane region" description="Helical" evidence="1">
    <location>
        <begin position="92"/>
        <end position="112"/>
    </location>
</feature>
<dbReference type="Proteomes" id="UP000799777">
    <property type="component" value="Unassembled WGS sequence"/>
</dbReference>
<proteinExistence type="predicted"/>
<dbReference type="Pfam" id="PF11309">
    <property type="entry name" value="DUF3112"/>
    <property type="match status" value="1"/>
</dbReference>
<keyword evidence="1" id="KW-0472">Membrane</keyword>
<feature type="transmembrane region" description="Helical" evidence="1">
    <location>
        <begin position="209"/>
        <end position="229"/>
    </location>
</feature>
<feature type="transmembrane region" description="Helical" evidence="1">
    <location>
        <begin position="58"/>
        <end position="80"/>
    </location>
</feature>
<dbReference type="OrthoDB" id="3357002at2759"/>
<accession>A0A9P4HAC3</accession>
<dbReference type="InterPro" id="IPR021460">
    <property type="entry name" value="DUF3112"/>
</dbReference>
<dbReference type="PANTHER" id="PTHR35184">
    <property type="entry name" value="YALI0C10208P"/>
    <property type="match status" value="1"/>
</dbReference>
<protein>
    <submittedName>
        <fullName evidence="2">Uncharacterized protein</fullName>
    </submittedName>
</protein>
<feature type="transmembrane region" description="Helical" evidence="1">
    <location>
        <begin position="133"/>
        <end position="157"/>
    </location>
</feature>
<keyword evidence="3" id="KW-1185">Reference proteome</keyword>
<dbReference type="PANTHER" id="PTHR35184:SF1">
    <property type="entry name" value="INTEGRAL MEMBRANE PROTEIN"/>
    <property type="match status" value="1"/>
</dbReference>
<feature type="transmembrane region" description="Helical" evidence="1">
    <location>
        <begin position="27"/>
        <end position="46"/>
    </location>
</feature>
<dbReference type="AlphaFoldDB" id="A0A9P4HAC3"/>
<evidence type="ECO:0000313" key="2">
    <source>
        <dbReference type="EMBL" id="KAF2030958.1"/>
    </source>
</evidence>
<comment type="caution">
    <text evidence="2">The sequence shown here is derived from an EMBL/GenBank/DDBJ whole genome shotgun (WGS) entry which is preliminary data.</text>
</comment>
<reference evidence="2" key="1">
    <citation type="journal article" date="2020" name="Stud. Mycol.">
        <title>101 Dothideomycetes genomes: a test case for predicting lifestyles and emergence of pathogens.</title>
        <authorList>
            <person name="Haridas S."/>
            <person name="Albert R."/>
            <person name="Binder M."/>
            <person name="Bloem J."/>
            <person name="Labutti K."/>
            <person name="Salamov A."/>
            <person name="Andreopoulos B."/>
            <person name="Baker S."/>
            <person name="Barry K."/>
            <person name="Bills G."/>
            <person name="Bluhm B."/>
            <person name="Cannon C."/>
            <person name="Castanera R."/>
            <person name="Culley D."/>
            <person name="Daum C."/>
            <person name="Ezra D."/>
            <person name="Gonzalez J."/>
            <person name="Henrissat B."/>
            <person name="Kuo A."/>
            <person name="Liang C."/>
            <person name="Lipzen A."/>
            <person name="Lutzoni F."/>
            <person name="Magnuson J."/>
            <person name="Mondo S."/>
            <person name="Nolan M."/>
            <person name="Ohm R."/>
            <person name="Pangilinan J."/>
            <person name="Park H.-J."/>
            <person name="Ramirez L."/>
            <person name="Alfaro M."/>
            <person name="Sun H."/>
            <person name="Tritt A."/>
            <person name="Yoshinaga Y."/>
            <person name="Zwiers L.-H."/>
            <person name="Turgeon B."/>
            <person name="Goodwin S."/>
            <person name="Spatafora J."/>
            <person name="Crous P."/>
            <person name="Grigoriev I."/>
        </authorList>
    </citation>
    <scope>NUCLEOTIDE SEQUENCE</scope>
    <source>
        <strain evidence="2">CBS 110217</strain>
    </source>
</reference>
<feature type="transmembrane region" description="Helical" evidence="1">
    <location>
        <begin position="249"/>
        <end position="270"/>
    </location>
</feature>
<evidence type="ECO:0000313" key="3">
    <source>
        <dbReference type="Proteomes" id="UP000799777"/>
    </source>
</evidence>
<organism evidence="2 3">
    <name type="scientific">Setomelanomma holmii</name>
    <dbReference type="NCBI Taxonomy" id="210430"/>
    <lineage>
        <taxon>Eukaryota</taxon>
        <taxon>Fungi</taxon>
        <taxon>Dikarya</taxon>
        <taxon>Ascomycota</taxon>
        <taxon>Pezizomycotina</taxon>
        <taxon>Dothideomycetes</taxon>
        <taxon>Pleosporomycetidae</taxon>
        <taxon>Pleosporales</taxon>
        <taxon>Pleosporineae</taxon>
        <taxon>Phaeosphaeriaceae</taxon>
        <taxon>Setomelanomma</taxon>
    </lineage>
</organism>